<dbReference type="AlphaFoldDB" id="A0A510UW75"/>
<feature type="transmembrane region" description="Helical" evidence="10">
    <location>
        <begin position="154"/>
        <end position="170"/>
    </location>
</feature>
<evidence type="ECO:0000256" key="4">
    <source>
        <dbReference type="ARBA" id="ARBA00022679"/>
    </source>
</evidence>
<evidence type="ECO:0000256" key="9">
    <source>
        <dbReference type="SAM" id="MobiDB-lite"/>
    </source>
</evidence>
<dbReference type="InterPro" id="IPR011712">
    <property type="entry name" value="Sig_transdc_His_kin_sub3_dim/P"/>
</dbReference>
<dbReference type="OrthoDB" id="227596at2"/>
<keyword evidence="10" id="KW-0472">Membrane</keyword>
<evidence type="ECO:0000313" key="13">
    <source>
        <dbReference type="EMBL" id="GEK18943.1"/>
    </source>
</evidence>
<feature type="transmembrane region" description="Helical" evidence="10">
    <location>
        <begin position="126"/>
        <end position="147"/>
    </location>
</feature>
<sequence length="491" mass="50180">MSHADPAAGAVTRPDGSSSGGATPDDTATAALRQWAAAPPPRPRAARPDVARDVFRVGPADPDDGAAPAGVGPGGADPTGVGPTTTRPARAGRVAGAVLRQDVVVALTVGAVWGGALRVVSSWDYWMPRSIATWWWAGLWLVVAIALRRAAPRAGFVLVIVGYAVTYTLVVDGGRMQALVHVIPVLAATYAVTRAGALPAWVAAPVGAVTGVVLQAGVANAAWGLSTFDWHPVLDLSSAAQLVALVVAAAVIGAMVHRLAQTSASLAERNAQLVALQEVRAREAVLDERTRIARELHDVVAHHVSAIVVRAQAADRVADAQPDAPREAVRWIAPAGREALDAMRSVVRVLRTGDDESAPYAPTAGLESLPAVVGRVREAGLDVDANLPAPLPACAPAVGIAVVRVAQEALTNVLVHSATTTASLTLTAGAGTLQLVVQDPGPPRPRDTGGGSGLLHMRERAAAAGGTVTAGPRLGGGWVVHLTLPLEGARA</sequence>
<keyword evidence="8" id="KW-0902">Two-component regulatory system</keyword>
<proteinExistence type="predicted"/>
<dbReference type="GO" id="GO:0000155">
    <property type="term" value="F:phosphorelay sensor kinase activity"/>
    <property type="evidence" value="ECO:0007669"/>
    <property type="project" value="InterPro"/>
</dbReference>
<feature type="transmembrane region" description="Helical" evidence="10">
    <location>
        <begin position="239"/>
        <end position="260"/>
    </location>
</feature>
<evidence type="ECO:0000259" key="12">
    <source>
        <dbReference type="Pfam" id="PF07730"/>
    </source>
</evidence>
<dbReference type="PANTHER" id="PTHR24421">
    <property type="entry name" value="NITRATE/NITRITE SENSOR PROTEIN NARX-RELATED"/>
    <property type="match status" value="1"/>
</dbReference>
<reference evidence="13 14" key="1">
    <citation type="submission" date="2019-07" db="EMBL/GenBank/DDBJ databases">
        <title>Whole genome shotgun sequence of Cellulomonas persica NBRC 101101.</title>
        <authorList>
            <person name="Hosoyama A."/>
            <person name="Uohara A."/>
            <person name="Ohji S."/>
            <person name="Ichikawa N."/>
        </authorList>
    </citation>
    <scope>NUCLEOTIDE SEQUENCE [LARGE SCALE GENOMIC DNA]</scope>
    <source>
        <strain evidence="13 14">NBRC 101101</strain>
    </source>
</reference>
<keyword evidence="6" id="KW-0418">Kinase</keyword>
<dbReference type="PANTHER" id="PTHR24421:SF10">
    <property type="entry name" value="NITRATE_NITRITE SENSOR PROTEIN NARQ"/>
    <property type="match status" value="1"/>
</dbReference>
<dbReference type="EMBL" id="BJUA01000014">
    <property type="protein sequence ID" value="GEK18943.1"/>
    <property type="molecule type" value="Genomic_DNA"/>
</dbReference>
<feature type="region of interest" description="Disordered" evidence="9">
    <location>
        <begin position="435"/>
        <end position="454"/>
    </location>
</feature>
<evidence type="ECO:0000256" key="1">
    <source>
        <dbReference type="ARBA" id="ARBA00000085"/>
    </source>
</evidence>
<comment type="caution">
    <text evidence="13">The sequence shown here is derived from an EMBL/GenBank/DDBJ whole genome shotgun (WGS) entry which is preliminary data.</text>
</comment>
<feature type="compositionally biased region" description="Low complexity" evidence="9">
    <location>
        <begin position="22"/>
        <end position="37"/>
    </location>
</feature>
<evidence type="ECO:0000256" key="2">
    <source>
        <dbReference type="ARBA" id="ARBA00012438"/>
    </source>
</evidence>
<dbReference type="Gene3D" id="3.30.565.10">
    <property type="entry name" value="Histidine kinase-like ATPase, C-terminal domain"/>
    <property type="match status" value="1"/>
</dbReference>
<keyword evidence="3" id="KW-0597">Phosphoprotein</keyword>
<feature type="region of interest" description="Disordered" evidence="9">
    <location>
        <begin position="1"/>
        <end position="88"/>
    </location>
</feature>
<dbReference type="RefSeq" id="WP_146807327.1">
    <property type="nucleotide sequence ID" value="NZ_BJUA01000014.1"/>
</dbReference>
<evidence type="ECO:0000259" key="11">
    <source>
        <dbReference type="Pfam" id="PF02518"/>
    </source>
</evidence>
<dbReference type="InterPro" id="IPR050482">
    <property type="entry name" value="Sensor_HK_TwoCompSys"/>
</dbReference>
<evidence type="ECO:0000256" key="3">
    <source>
        <dbReference type="ARBA" id="ARBA00022553"/>
    </source>
</evidence>
<dbReference type="Pfam" id="PF02518">
    <property type="entry name" value="HATPase_c"/>
    <property type="match status" value="1"/>
</dbReference>
<keyword evidence="4" id="KW-0808">Transferase</keyword>
<dbReference type="InterPro" id="IPR036890">
    <property type="entry name" value="HATPase_C_sf"/>
</dbReference>
<dbReference type="Pfam" id="PF07730">
    <property type="entry name" value="HisKA_3"/>
    <property type="match status" value="1"/>
</dbReference>
<feature type="transmembrane region" description="Helical" evidence="10">
    <location>
        <begin position="200"/>
        <end position="219"/>
    </location>
</feature>
<keyword evidence="5" id="KW-0547">Nucleotide-binding</keyword>
<evidence type="ECO:0000313" key="14">
    <source>
        <dbReference type="Proteomes" id="UP000321386"/>
    </source>
</evidence>
<feature type="transmembrane region" description="Helical" evidence="10">
    <location>
        <begin position="103"/>
        <end position="120"/>
    </location>
</feature>
<dbReference type="Gene3D" id="1.20.5.1930">
    <property type="match status" value="1"/>
</dbReference>
<feature type="compositionally biased region" description="Basic and acidic residues" evidence="9">
    <location>
        <begin position="46"/>
        <end position="55"/>
    </location>
</feature>
<dbReference type="InterPro" id="IPR003594">
    <property type="entry name" value="HATPase_dom"/>
</dbReference>
<feature type="domain" description="Signal transduction histidine kinase subgroup 3 dimerisation and phosphoacceptor" evidence="12">
    <location>
        <begin position="288"/>
        <end position="354"/>
    </location>
</feature>
<dbReference type="GO" id="GO:0005524">
    <property type="term" value="F:ATP binding"/>
    <property type="evidence" value="ECO:0007669"/>
    <property type="project" value="UniProtKB-KW"/>
</dbReference>
<evidence type="ECO:0000256" key="7">
    <source>
        <dbReference type="ARBA" id="ARBA00022840"/>
    </source>
</evidence>
<evidence type="ECO:0000256" key="5">
    <source>
        <dbReference type="ARBA" id="ARBA00022741"/>
    </source>
</evidence>
<keyword evidence="10" id="KW-1133">Transmembrane helix</keyword>
<name>A0A510UW75_9CELL</name>
<comment type="catalytic activity">
    <reaction evidence="1">
        <text>ATP + protein L-histidine = ADP + protein N-phospho-L-histidine.</text>
        <dbReference type="EC" id="2.7.13.3"/>
    </reaction>
</comment>
<protein>
    <recommendedName>
        <fullName evidence="2">histidine kinase</fullName>
        <ecNumber evidence="2">2.7.13.3</ecNumber>
    </recommendedName>
</protein>
<dbReference type="GO" id="GO:0016020">
    <property type="term" value="C:membrane"/>
    <property type="evidence" value="ECO:0007669"/>
    <property type="project" value="InterPro"/>
</dbReference>
<evidence type="ECO:0000256" key="8">
    <source>
        <dbReference type="ARBA" id="ARBA00023012"/>
    </source>
</evidence>
<organism evidence="13 14">
    <name type="scientific">Cellulomonas persica</name>
    <dbReference type="NCBI Taxonomy" id="76861"/>
    <lineage>
        <taxon>Bacteria</taxon>
        <taxon>Bacillati</taxon>
        <taxon>Actinomycetota</taxon>
        <taxon>Actinomycetes</taxon>
        <taxon>Micrococcales</taxon>
        <taxon>Cellulomonadaceae</taxon>
        <taxon>Cellulomonas</taxon>
    </lineage>
</organism>
<dbReference type="GO" id="GO:0046983">
    <property type="term" value="F:protein dimerization activity"/>
    <property type="evidence" value="ECO:0007669"/>
    <property type="project" value="InterPro"/>
</dbReference>
<evidence type="ECO:0000256" key="6">
    <source>
        <dbReference type="ARBA" id="ARBA00022777"/>
    </source>
</evidence>
<keyword evidence="10" id="KW-0812">Transmembrane</keyword>
<evidence type="ECO:0000256" key="10">
    <source>
        <dbReference type="SAM" id="Phobius"/>
    </source>
</evidence>
<keyword evidence="14" id="KW-1185">Reference proteome</keyword>
<gene>
    <name evidence="13" type="ORF">CPE01_26760</name>
</gene>
<keyword evidence="7" id="KW-0067">ATP-binding</keyword>
<dbReference type="Proteomes" id="UP000321386">
    <property type="component" value="Unassembled WGS sequence"/>
</dbReference>
<feature type="transmembrane region" description="Helical" evidence="10">
    <location>
        <begin position="176"/>
        <end position="193"/>
    </location>
</feature>
<feature type="domain" description="Histidine kinase/HSP90-like ATPase" evidence="11">
    <location>
        <begin position="401"/>
        <end position="487"/>
    </location>
</feature>
<accession>A0A510UW75</accession>
<dbReference type="EC" id="2.7.13.3" evidence="2"/>
<feature type="compositionally biased region" description="Low complexity" evidence="9">
    <location>
        <begin position="57"/>
        <end position="70"/>
    </location>
</feature>
<feature type="compositionally biased region" description="Low complexity" evidence="9">
    <location>
        <begin position="78"/>
        <end position="88"/>
    </location>
</feature>
<dbReference type="SUPFAM" id="SSF55874">
    <property type="entry name" value="ATPase domain of HSP90 chaperone/DNA topoisomerase II/histidine kinase"/>
    <property type="match status" value="1"/>
</dbReference>